<name>A0A841RHX4_9SPIO</name>
<dbReference type="Proteomes" id="UP000587760">
    <property type="component" value="Unassembled WGS sequence"/>
</dbReference>
<protein>
    <submittedName>
        <fullName evidence="2">Outer membrane lipoprotein-sorting protein</fullName>
    </submittedName>
</protein>
<dbReference type="AlphaFoldDB" id="A0A841RHX4"/>
<dbReference type="Pfam" id="PF17131">
    <property type="entry name" value="LolA_like"/>
    <property type="match status" value="1"/>
</dbReference>
<keyword evidence="2" id="KW-0449">Lipoprotein</keyword>
<keyword evidence="3" id="KW-1185">Reference proteome</keyword>
<evidence type="ECO:0000313" key="3">
    <source>
        <dbReference type="Proteomes" id="UP000587760"/>
    </source>
</evidence>
<gene>
    <name evidence="2" type="ORF">HNR50_004311</name>
</gene>
<evidence type="ECO:0000313" key="2">
    <source>
        <dbReference type="EMBL" id="MBB6482610.1"/>
    </source>
</evidence>
<sequence>MKNKLFIPIVIAALMIPVSLTALTGEEIVRRADDIQVFDTSAATGEMRIKDRFGTKVSTFKSWSRGADESLIEFTSTAERGQKVLRTEDELYLYYPDAEELIRMQGSMLRQSMLGSDVSYEDMTGNKDRLSQYDIKLLGEESFKGHDCYVVEMTATVRTVPYPVQKVWIDKESFLGWKGEYYTKSGRLLKEMEVLQAREINGRMIGVETRIVDKMKTDTETVMKINDIEINIRLDNNLFSLEELSW</sequence>
<dbReference type="EMBL" id="JACHGJ010000014">
    <property type="protein sequence ID" value="MBB6482610.1"/>
    <property type="molecule type" value="Genomic_DNA"/>
</dbReference>
<dbReference type="InterPro" id="IPR033399">
    <property type="entry name" value="TP_0789-like"/>
</dbReference>
<proteinExistence type="predicted"/>
<dbReference type="RefSeq" id="WP_343060259.1">
    <property type="nucleotide sequence ID" value="NZ_JACHGJ010000014.1"/>
</dbReference>
<comment type="caution">
    <text evidence="2">The sequence shown here is derived from an EMBL/GenBank/DDBJ whole genome shotgun (WGS) entry which is preliminary data.</text>
</comment>
<dbReference type="Gene3D" id="2.50.20.10">
    <property type="entry name" value="Lipoprotein localisation LolA/LolB/LppX"/>
    <property type="match status" value="1"/>
</dbReference>
<reference evidence="2 3" key="1">
    <citation type="submission" date="2020-08" db="EMBL/GenBank/DDBJ databases">
        <title>Genomic Encyclopedia of Type Strains, Phase IV (KMG-IV): sequencing the most valuable type-strain genomes for metagenomic binning, comparative biology and taxonomic classification.</title>
        <authorList>
            <person name="Goeker M."/>
        </authorList>
    </citation>
    <scope>NUCLEOTIDE SEQUENCE [LARGE SCALE GENOMIC DNA]</scope>
    <source>
        <strain evidence="2 3">DSM 2461</strain>
    </source>
</reference>
<accession>A0A841RHX4</accession>
<organism evidence="2 3">
    <name type="scientific">Spirochaeta isovalerica</name>
    <dbReference type="NCBI Taxonomy" id="150"/>
    <lineage>
        <taxon>Bacteria</taxon>
        <taxon>Pseudomonadati</taxon>
        <taxon>Spirochaetota</taxon>
        <taxon>Spirochaetia</taxon>
        <taxon>Spirochaetales</taxon>
        <taxon>Spirochaetaceae</taxon>
        <taxon>Spirochaeta</taxon>
    </lineage>
</organism>
<feature type="domain" description="Uncharacterized protein TP-0789" evidence="1">
    <location>
        <begin position="67"/>
        <end position="245"/>
    </location>
</feature>
<dbReference type="CDD" id="cd16329">
    <property type="entry name" value="LolA_like"/>
    <property type="match status" value="1"/>
</dbReference>
<evidence type="ECO:0000259" key="1">
    <source>
        <dbReference type="Pfam" id="PF17131"/>
    </source>
</evidence>